<proteinExistence type="inferred from homology"/>
<dbReference type="GO" id="GO:0043386">
    <property type="term" value="P:mycotoxin biosynthetic process"/>
    <property type="evidence" value="ECO:0007669"/>
    <property type="project" value="InterPro"/>
</dbReference>
<dbReference type="GO" id="GO:0016491">
    <property type="term" value="F:oxidoreductase activity"/>
    <property type="evidence" value="ECO:0007669"/>
    <property type="project" value="UniProtKB-KW"/>
</dbReference>
<evidence type="ECO:0000256" key="4">
    <source>
        <dbReference type="SAM" id="MobiDB-lite"/>
    </source>
</evidence>
<evidence type="ECO:0000256" key="2">
    <source>
        <dbReference type="ARBA" id="ARBA00023002"/>
    </source>
</evidence>
<evidence type="ECO:0000256" key="1">
    <source>
        <dbReference type="ARBA" id="ARBA00004685"/>
    </source>
</evidence>
<dbReference type="EMBL" id="KQ947424">
    <property type="protein sequence ID" value="KUJ12587.1"/>
    <property type="molecule type" value="Genomic_DNA"/>
</dbReference>
<organism evidence="5 6">
    <name type="scientific">Mollisia scopiformis</name>
    <name type="common">Conifer needle endophyte fungus</name>
    <name type="synonym">Phialocephala scopiformis</name>
    <dbReference type="NCBI Taxonomy" id="149040"/>
    <lineage>
        <taxon>Eukaryota</taxon>
        <taxon>Fungi</taxon>
        <taxon>Dikarya</taxon>
        <taxon>Ascomycota</taxon>
        <taxon>Pezizomycotina</taxon>
        <taxon>Leotiomycetes</taxon>
        <taxon>Helotiales</taxon>
        <taxon>Mollisiaceae</taxon>
        <taxon>Mollisia</taxon>
    </lineage>
</organism>
<comment type="similarity">
    <text evidence="3">Belongs to the ustYa family.</text>
</comment>
<keyword evidence="6" id="KW-1185">Reference proteome</keyword>
<evidence type="ECO:0000313" key="5">
    <source>
        <dbReference type="EMBL" id="KUJ12587.1"/>
    </source>
</evidence>
<dbReference type="InParanoid" id="A0A194WYA5"/>
<dbReference type="OrthoDB" id="3687641at2759"/>
<dbReference type="PANTHER" id="PTHR33365">
    <property type="entry name" value="YALI0B05434P"/>
    <property type="match status" value="1"/>
</dbReference>
<feature type="compositionally biased region" description="Basic and acidic residues" evidence="4">
    <location>
        <begin position="1"/>
        <end position="14"/>
    </location>
</feature>
<protein>
    <submittedName>
        <fullName evidence="5">Uncharacterized protein</fullName>
    </submittedName>
</protein>
<keyword evidence="2" id="KW-0560">Oxidoreductase</keyword>
<sequence>MSYNLEKDVVDSNDSRNSVSDLEDCPLTGDENHLPLKEQRRKFNFRWPADRSPFWKFWSIAMTIITLILVAVGSHKTSVHDVSLCSASDMKTPTEETYNSGDAVVESWKKENLVETHYYRDLRYMTLNHDSDWLWKEHLDMLSGNIILPAAEDGSTNATLKSISMFHQMHCLAKMRMTLQRAREGEDIGEDWKDDAHWPHCFDYLRSSIMCYADGTLESVSRQPGPVDDGTFVEVIDGGEELRYCRDTKPIYELVRHYGPSSRYGYASKETDFEVAPGK</sequence>
<evidence type="ECO:0000256" key="3">
    <source>
        <dbReference type="ARBA" id="ARBA00035112"/>
    </source>
</evidence>
<dbReference type="InterPro" id="IPR021765">
    <property type="entry name" value="UstYa-like"/>
</dbReference>
<feature type="region of interest" description="Disordered" evidence="4">
    <location>
        <begin position="1"/>
        <end position="24"/>
    </location>
</feature>
<dbReference type="AlphaFoldDB" id="A0A194WYA5"/>
<reference evidence="5 6" key="1">
    <citation type="submission" date="2015-10" db="EMBL/GenBank/DDBJ databases">
        <title>Full genome of DAOMC 229536 Phialocephala scopiformis, a fungal endophyte of spruce producing the potent anti-insectan compound rugulosin.</title>
        <authorList>
            <consortium name="DOE Joint Genome Institute"/>
            <person name="Walker A.K."/>
            <person name="Frasz S.L."/>
            <person name="Seifert K.A."/>
            <person name="Miller J.D."/>
            <person name="Mondo S.J."/>
            <person name="Labutti K."/>
            <person name="Lipzen A."/>
            <person name="Dockter R."/>
            <person name="Kennedy M."/>
            <person name="Grigoriev I.V."/>
            <person name="Spatafora J.W."/>
        </authorList>
    </citation>
    <scope>NUCLEOTIDE SEQUENCE [LARGE SCALE GENOMIC DNA]</scope>
    <source>
        <strain evidence="5 6">CBS 120377</strain>
    </source>
</reference>
<comment type="pathway">
    <text evidence="1">Mycotoxin biosynthesis.</text>
</comment>
<dbReference type="GeneID" id="28831131"/>
<evidence type="ECO:0000313" key="6">
    <source>
        <dbReference type="Proteomes" id="UP000070700"/>
    </source>
</evidence>
<dbReference type="RefSeq" id="XP_018066942.1">
    <property type="nucleotide sequence ID" value="XM_018221405.1"/>
</dbReference>
<accession>A0A194WYA5</accession>
<dbReference type="Pfam" id="PF11807">
    <property type="entry name" value="UstYa"/>
    <property type="match status" value="1"/>
</dbReference>
<dbReference type="PANTHER" id="PTHR33365:SF11">
    <property type="entry name" value="TAT PATHWAY SIGNAL SEQUENCE"/>
    <property type="match status" value="1"/>
</dbReference>
<dbReference type="Proteomes" id="UP000070700">
    <property type="component" value="Unassembled WGS sequence"/>
</dbReference>
<dbReference type="KEGG" id="psco:LY89DRAFT_757131"/>
<name>A0A194WYA5_MOLSC</name>
<gene>
    <name evidence="5" type="ORF">LY89DRAFT_757131</name>
</gene>